<evidence type="ECO:0000313" key="3">
    <source>
        <dbReference type="Proteomes" id="UP001139011"/>
    </source>
</evidence>
<dbReference type="EMBL" id="JAIWJX010000002">
    <property type="protein sequence ID" value="MCK6259012.1"/>
    <property type="molecule type" value="Genomic_DNA"/>
</dbReference>
<evidence type="ECO:0000313" key="2">
    <source>
        <dbReference type="EMBL" id="MCK6259012.1"/>
    </source>
</evidence>
<evidence type="ECO:0000256" key="1">
    <source>
        <dbReference type="SAM" id="MobiDB-lite"/>
    </source>
</evidence>
<dbReference type="Proteomes" id="UP001139011">
    <property type="component" value="Unassembled WGS sequence"/>
</dbReference>
<reference evidence="2" key="1">
    <citation type="submission" date="2021-09" db="EMBL/GenBank/DDBJ databases">
        <title>Genome analysis of Fictibacillus sp. KIGAM418 isolated from marine sediment.</title>
        <authorList>
            <person name="Seo M.-J."/>
            <person name="Cho E.-S."/>
            <person name="Hwang C.Y."/>
        </authorList>
    </citation>
    <scope>NUCLEOTIDE SEQUENCE</scope>
    <source>
        <strain evidence="2">KIGAM418</strain>
    </source>
</reference>
<organism evidence="2 3">
    <name type="scientific">Fictibacillus marinisediminis</name>
    <dbReference type="NCBI Taxonomy" id="2878389"/>
    <lineage>
        <taxon>Bacteria</taxon>
        <taxon>Bacillati</taxon>
        <taxon>Bacillota</taxon>
        <taxon>Bacilli</taxon>
        <taxon>Bacillales</taxon>
        <taxon>Fictibacillaceae</taxon>
        <taxon>Fictibacillus</taxon>
    </lineage>
</organism>
<feature type="compositionally biased region" description="Basic and acidic residues" evidence="1">
    <location>
        <begin position="94"/>
        <end position="108"/>
    </location>
</feature>
<sequence length="282" mass="32756">MKGELIAFHQLTRYSVKVIGVCNAKICTLVSACYKKGGISRSTVERMLRKAKKLGILSIHHTLRSKGGYAHNVFVFHRFDRPLAENLTGRSAAKRPDTPKEEPIKTEPEATSLKTKIQTTKTKRKETVISRTLDYSYLPDYIPRDFINTVKPFFTTAAEICSFWQKARMAYMKLNFGKPLELLVPEVIQGFRITVYQYKRRKIKTSFAQYFYGVVYGMLAVERRRENYSNVLGYDWLNEGSGEKRLFIGTIQIGRDPNIFWPLLWTGTLYTTKRLWQRRISL</sequence>
<protein>
    <recommendedName>
        <fullName evidence="4">Helix-turn-helix domain-containing protein</fullName>
    </recommendedName>
</protein>
<dbReference type="RefSeq" id="WP_248254232.1">
    <property type="nucleotide sequence ID" value="NZ_JAIWJX010000002.1"/>
</dbReference>
<proteinExistence type="predicted"/>
<name>A0A9X1XDS8_9BACL</name>
<keyword evidence="3" id="KW-1185">Reference proteome</keyword>
<comment type="caution">
    <text evidence="2">The sequence shown here is derived from an EMBL/GenBank/DDBJ whole genome shotgun (WGS) entry which is preliminary data.</text>
</comment>
<accession>A0A9X1XDS8</accession>
<gene>
    <name evidence="2" type="ORF">LCY76_20785</name>
</gene>
<feature type="region of interest" description="Disordered" evidence="1">
    <location>
        <begin position="87"/>
        <end position="110"/>
    </location>
</feature>
<dbReference type="AlphaFoldDB" id="A0A9X1XDS8"/>
<evidence type="ECO:0008006" key="4">
    <source>
        <dbReference type="Google" id="ProtNLM"/>
    </source>
</evidence>